<dbReference type="Proteomes" id="UP001364695">
    <property type="component" value="Unassembled WGS sequence"/>
</dbReference>
<accession>A0ACC6P470</accession>
<comment type="caution">
    <text evidence="1">The sequence shown here is derived from an EMBL/GenBank/DDBJ whole genome shotgun (WGS) entry which is preliminary data.</text>
</comment>
<evidence type="ECO:0000313" key="1">
    <source>
        <dbReference type="EMBL" id="MEJ7138980.1"/>
    </source>
</evidence>
<protein>
    <submittedName>
        <fullName evidence="1">Hemagglutinin repeat-containing protein</fullName>
    </submittedName>
</protein>
<evidence type="ECO:0000313" key="2">
    <source>
        <dbReference type="Proteomes" id="UP001364695"/>
    </source>
</evidence>
<keyword evidence="2" id="KW-1185">Reference proteome</keyword>
<dbReference type="EMBL" id="JAWDIE010000018">
    <property type="protein sequence ID" value="MEJ7138980.1"/>
    <property type="molecule type" value="Genomic_DNA"/>
</dbReference>
<reference evidence="1" key="1">
    <citation type="submission" date="2023-10" db="EMBL/GenBank/DDBJ databases">
        <title>Amphibacter perezi, gen. nov., sp. nov. a novel taxa of the family Comamonadaceae, class Betaproteobacteria isolated from the skin microbiota of Pelophylax perezi from different populations.</title>
        <authorList>
            <person name="Costa S."/>
            <person name="Proenca D.N."/>
            <person name="Lopes I."/>
            <person name="Morais P.V."/>
        </authorList>
    </citation>
    <scope>NUCLEOTIDE SEQUENCE</scope>
    <source>
        <strain evidence="1">SL12-8</strain>
    </source>
</reference>
<gene>
    <name evidence="1" type="ORF">RV045_11150</name>
</gene>
<feature type="non-terminal residue" evidence="1">
    <location>
        <position position="66"/>
    </location>
</feature>
<sequence>MRGSSVQSGGDIALKADNRVRVLGSQDEMQQGGSDSSGSAAIGLSVGLGEQSAGLSLTLAASRALG</sequence>
<name>A0ACC6P470_9BURK</name>
<proteinExistence type="predicted"/>
<organism evidence="1 2">
    <name type="scientific">Amphibiibacter pelophylacis</name>
    <dbReference type="NCBI Taxonomy" id="1799477"/>
    <lineage>
        <taxon>Bacteria</taxon>
        <taxon>Pseudomonadati</taxon>
        <taxon>Pseudomonadota</taxon>
        <taxon>Betaproteobacteria</taxon>
        <taxon>Burkholderiales</taxon>
        <taxon>Sphaerotilaceae</taxon>
        <taxon>Amphibiibacter</taxon>
    </lineage>
</organism>